<dbReference type="PANTHER" id="PTHR45968">
    <property type="entry name" value="OSJNBA0019K04.7 PROTEIN"/>
    <property type="match status" value="1"/>
</dbReference>
<dbReference type="InterPro" id="IPR000172">
    <property type="entry name" value="GMC_OxRdtase_N"/>
</dbReference>
<evidence type="ECO:0000256" key="2">
    <source>
        <dbReference type="SAM" id="MobiDB-lite"/>
    </source>
</evidence>
<name>A0A0F7UC89_NEOCL</name>
<feature type="compositionally biased region" description="Basic and acidic residues" evidence="2">
    <location>
        <begin position="899"/>
        <end position="909"/>
    </location>
</feature>
<dbReference type="PANTHER" id="PTHR45968:SF3">
    <property type="entry name" value="OS04G0573100 PROTEIN"/>
    <property type="match status" value="1"/>
</dbReference>
<dbReference type="InterPro" id="IPR051871">
    <property type="entry name" value="GMC_Oxidoreductase-Related"/>
</dbReference>
<dbReference type="InterPro" id="IPR036188">
    <property type="entry name" value="FAD/NAD-bd_sf"/>
</dbReference>
<feature type="region of interest" description="Disordered" evidence="2">
    <location>
        <begin position="834"/>
        <end position="854"/>
    </location>
</feature>
<protein>
    <submittedName>
        <fullName evidence="5">Glucose-methanol-choline domain-containing protein, putative</fullName>
    </submittedName>
</protein>
<dbReference type="Pfam" id="PF00732">
    <property type="entry name" value="GMC_oxred_N"/>
    <property type="match status" value="1"/>
</dbReference>
<dbReference type="PROSITE" id="PS00624">
    <property type="entry name" value="GMC_OXRED_2"/>
    <property type="match status" value="1"/>
</dbReference>
<feature type="region of interest" description="Disordered" evidence="2">
    <location>
        <begin position="168"/>
        <end position="202"/>
    </location>
</feature>
<dbReference type="Gene3D" id="3.30.560.10">
    <property type="entry name" value="Glucose Oxidase, domain 3"/>
    <property type="match status" value="1"/>
</dbReference>
<reference evidence="5" key="1">
    <citation type="journal article" date="2015" name="PLoS ONE">
        <title>Comprehensive Evaluation of Toxoplasma gondii VEG and Neospora caninum LIV Genomes with Tachyzoite Stage Transcriptome and Proteome Defines Novel Transcript Features.</title>
        <authorList>
            <person name="Ramaprasad A."/>
            <person name="Mourier T."/>
            <person name="Naeem R."/>
            <person name="Malas T.B."/>
            <person name="Moussa E."/>
            <person name="Panigrahi A."/>
            <person name="Vermont S.J."/>
            <person name="Otto T.D."/>
            <person name="Wastling J."/>
            <person name="Pain A."/>
        </authorList>
    </citation>
    <scope>NUCLEOTIDE SEQUENCE</scope>
    <source>
        <strain evidence="5">Liverpool</strain>
    </source>
</reference>
<dbReference type="SUPFAM" id="SSF51905">
    <property type="entry name" value="FAD/NAD(P)-binding domain"/>
    <property type="match status" value="1"/>
</dbReference>
<dbReference type="AlphaFoldDB" id="A0A0F7UC89"/>
<feature type="chain" id="PRO_5002523065" evidence="3">
    <location>
        <begin position="48"/>
        <end position="1102"/>
    </location>
</feature>
<accession>A0A0F7UC89</accession>
<evidence type="ECO:0000313" key="5">
    <source>
        <dbReference type="EMBL" id="CEL66007.1"/>
    </source>
</evidence>
<evidence type="ECO:0000256" key="3">
    <source>
        <dbReference type="SAM" id="SignalP"/>
    </source>
</evidence>
<dbReference type="EMBL" id="LN714480">
    <property type="protein sequence ID" value="CEL66007.1"/>
    <property type="molecule type" value="Genomic_DNA"/>
</dbReference>
<dbReference type="Gene3D" id="3.30.410.40">
    <property type="match status" value="2"/>
</dbReference>
<dbReference type="GO" id="GO:0016614">
    <property type="term" value="F:oxidoreductase activity, acting on CH-OH group of donors"/>
    <property type="evidence" value="ECO:0007669"/>
    <property type="project" value="InterPro"/>
</dbReference>
<sequence length="1102" mass="121499">MTLPFFSQFGLNVAASLCGTFRGNRRGGVIFVLPSTLLAVLLLQVCTQPPQCVFVMAGPPFVAEQRAETLHMGGIENTVDAASVVDDVMLRQKPGAVSPLTVLVGGHSRNSTGFPLQEEVPLPAEHLTKQTDPITSMPELGTLKQEIGSRSTQGTAMGNVRERVKLPADEDTAEPQQRQHDPHQHGSERAANARRESATDPVPTCGIGQLMVADSCVSVDEDRLFDFIVVGCGAVGCPLARTLADAGKGKERTSEKTPHAVDIFGAGKAVADEDVAQLIQTNQGVRSQTAGVMGGGTSINMGIVAMENREFFEYLNEKHGWRLDIDLLNEAHQWISKAFKPMPQDTDYGSRVALSLQDEGYKPLFQSDERAKKFACARSGLGCHAELLPGHVWGGVTVFDKDNKFFRNAADVFLYDAPGEFAHPVRLLVKTEQFVERVLFASTNAVRPRAVCVTYRPASAEDMAPIGLDAPPPRKPEETGGILDYLLSYVRQLIEWAWPSEPPSEMACIRGHGEVILSAGAVHTPLILFRSGVGPREQLREIGVPEVAVMEQLGRNLSDRVLIPIQMFLKDKKRKTDRVPRVCQVLGARHHGPQCDGVGISERTLKCSLLTTEELSGPNVIHGLLWASHLLLPPSWRDHPAAHAVFKFVRFCEGKVQFQGTLQYPPACMLVEGLLDCLDRSISLFYFTTEPKSRGYIRQHKDGRIEVEANYLKNEQDLFDATRGVQSLIQQINGGRFNNIVEPLQPGSCPVLMLHTVVQLFLEFAQADDLPQYEKQLLSVRRHAADFQPYRHEQGRPQMPSTSEDELSFLRLIQKLTEPTGELKNVNERPIFRAAAENPGRPEGAGAQDRAARPVERFEEALGQVFKEREKLKQLFETGSAQQRRRQEQASPETTKPPIPEKDTLRRDQSAAQSGVCADHVEPACKFGPIHSDLYTTTCSTHDIFTKRYGFSACSSSPGASTVQQERSDNFTAWEASLAEAGVQQFFKERLPSGSAQWAATYPPILPRTDDPESLAAFAVTYMTSIWHFAGTAAVGDVVNHEFRVKGVKNLSIADASVLNQMTRLNPTATLITLGRYIGLLKAKSTRTKTARNTQSERKDRP</sequence>
<dbReference type="Gene3D" id="3.50.50.60">
    <property type="entry name" value="FAD/NAD(P)-binding domain"/>
    <property type="match status" value="3"/>
</dbReference>
<dbReference type="GO" id="GO:0050660">
    <property type="term" value="F:flavin adenine dinucleotide binding"/>
    <property type="evidence" value="ECO:0007669"/>
    <property type="project" value="InterPro"/>
</dbReference>
<dbReference type="InterPro" id="IPR007867">
    <property type="entry name" value="GMC_OxRtase_C"/>
</dbReference>
<feature type="signal peptide" evidence="3">
    <location>
        <begin position="1"/>
        <end position="47"/>
    </location>
</feature>
<feature type="domain" description="Glucose-methanol-choline oxidoreductase N-terminal" evidence="4">
    <location>
        <begin position="520"/>
        <end position="534"/>
    </location>
</feature>
<keyword evidence="1 3" id="KW-0732">Signal</keyword>
<feature type="region of interest" description="Disordered" evidence="2">
    <location>
        <begin position="877"/>
        <end position="914"/>
    </location>
</feature>
<feature type="compositionally biased region" description="Basic and acidic residues" evidence="2">
    <location>
        <begin position="177"/>
        <end position="198"/>
    </location>
</feature>
<gene>
    <name evidence="5" type="ORF">BN1204_018360</name>
</gene>
<evidence type="ECO:0000259" key="4">
    <source>
        <dbReference type="PROSITE" id="PS00624"/>
    </source>
</evidence>
<organism evidence="5">
    <name type="scientific">Neospora caninum (strain Liverpool)</name>
    <dbReference type="NCBI Taxonomy" id="572307"/>
    <lineage>
        <taxon>Eukaryota</taxon>
        <taxon>Sar</taxon>
        <taxon>Alveolata</taxon>
        <taxon>Apicomplexa</taxon>
        <taxon>Conoidasida</taxon>
        <taxon>Coccidia</taxon>
        <taxon>Eucoccidiorida</taxon>
        <taxon>Eimeriorina</taxon>
        <taxon>Sarcocystidae</taxon>
        <taxon>Neospora</taxon>
    </lineage>
</organism>
<proteinExistence type="predicted"/>
<evidence type="ECO:0000256" key="1">
    <source>
        <dbReference type="ARBA" id="ARBA00022729"/>
    </source>
</evidence>
<dbReference type="Pfam" id="PF05199">
    <property type="entry name" value="GMC_oxred_C"/>
    <property type="match status" value="1"/>
</dbReference>